<protein>
    <submittedName>
        <fullName evidence="1">Uncharacterized protein</fullName>
    </submittedName>
</protein>
<dbReference type="EMBL" id="BAAFZP010000002">
    <property type="protein sequence ID" value="GAB1584069.1"/>
    <property type="molecule type" value="Genomic_DNA"/>
</dbReference>
<proteinExistence type="predicted"/>
<dbReference type="RefSeq" id="WP_407866564.1">
    <property type="nucleotide sequence ID" value="NZ_BAAFZP010000002.1"/>
</dbReference>
<comment type="caution">
    <text evidence="1">The sequence shown here is derived from an EMBL/GenBank/DDBJ whole genome shotgun (WGS) entry which is preliminary data.</text>
</comment>
<sequence length="106" mass="12378">MSGTICLLRSKSDHPLVLASRDLVHKIGVTYLDVEQRIDGARLQPKFLLAEVEVVATYRLFNMSRTRLENLIHRVYNSARLEIDHRSFRPTDCSPRMVPRATFRRR</sequence>
<keyword evidence="2" id="KW-1185">Reference proteome</keyword>
<organism evidence="1 2">
    <name type="scientific">Phyllobacterium phragmitis</name>
    <dbReference type="NCBI Taxonomy" id="2670329"/>
    <lineage>
        <taxon>Bacteria</taxon>
        <taxon>Pseudomonadati</taxon>
        <taxon>Pseudomonadota</taxon>
        <taxon>Alphaproteobacteria</taxon>
        <taxon>Hyphomicrobiales</taxon>
        <taxon>Phyllobacteriaceae</taxon>
        <taxon>Phyllobacterium</taxon>
    </lineage>
</organism>
<evidence type="ECO:0000313" key="1">
    <source>
        <dbReference type="EMBL" id="GAB1584069.1"/>
    </source>
</evidence>
<evidence type="ECO:0000313" key="2">
    <source>
        <dbReference type="Proteomes" id="UP001628091"/>
    </source>
</evidence>
<accession>A0ABQ0H565</accession>
<dbReference type="Proteomes" id="UP001628091">
    <property type="component" value="Unassembled WGS sequence"/>
</dbReference>
<reference evidence="1 2" key="1">
    <citation type="submission" date="2024-10" db="EMBL/GenBank/DDBJ databases">
        <title>Isolation, draft genome sequencing and identification of Phyllobacterium sp. NSA23, isolated from leaf soil.</title>
        <authorList>
            <person name="Akita H."/>
        </authorList>
    </citation>
    <scope>NUCLEOTIDE SEQUENCE [LARGE SCALE GENOMIC DNA]</scope>
    <source>
        <strain evidence="1 2">NSA23</strain>
    </source>
</reference>
<dbReference type="Pfam" id="PF13455">
    <property type="entry name" value="MUG113"/>
    <property type="match status" value="1"/>
</dbReference>
<name>A0ABQ0H565_9HYPH</name>
<gene>
    <name evidence="1" type="ORF">PPNSA23_40120</name>
</gene>